<sequence>MLSSLGFRTTDTLIALCGTATGLRSFSLKMVPELQDGNLAKFVRTAVNSHKNLRTLRIESYDLGLATCEALACTLKQSQTLKALRLSLCPSMDDVLPLIKALQSPRAGLEELVFHVDYLSERLGDRKHFLNCTAEMLRTNYTLKCIRGISWGATHTIIPFYLQLNHVGRARLLGSDTAQPKDWIDTLIANRHDTRVVHYLLLSNPTICTSSIFAA</sequence>
<organism evidence="1 2">
    <name type="scientific">Seminavis robusta</name>
    <dbReference type="NCBI Taxonomy" id="568900"/>
    <lineage>
        <taxon>Eukaryota</taxon>
        <taxon>Sar</taxon>
        <taxon>Stramenopiles</taxon>
        <taxon>Ochrophyta</taxon>
        <taxon>Bacillariophyta</taxon>
        <taxon>Bacillariophyceae</taxon>
        <taxon>Bacillariophycidae</taxon>
        <taxon>Naviculales</taxon>
        <taxon>Naviculaceae</taxon>
        <taxon>Seminavis</taxon>
    </lineage>
</organism>
<name>A0A9N8E7J5_9STRA</name>
<reference evidence="1" key="1">
    <citation type="submission" date="2020-06" db="EMBL/GenBank/DDBJ databases">
        <authorList>
            <consortium name="Plant Systems Biology data submission"/>
        </authorList>
    </citation>
    <scope>NUCLEOTIDE SEQUENCE</scope>
    <source>
        <strain evidence="1">D6</strain>
    </source>
</reference>
<evidence type="ECO:0008006" key="3">
    <source>
        <dbReference type="Google" id="ProtNLM"/>
    </source>
</evidence>
<accession>A0A9N8E7J5</accession>
<protein>
    <recommendedName>
        <fullName evidence="3">RNI-like protein</fullName>
    </recommendedName>
</protein>
<dbReference type="InterPro" id="IPR032675">
    <property type="entry name" value="LRR_dom_sf"/>
</dbReference>
<dbReference type="SUPFAM" id="SSF52047">
    <property type="entry name" value="RNI-like"/>
    <property type="match status" value="1"/>
</dbReference>
<keyword evidence="2" id="KW-1185">Reference proteome</keyword>
<comment type="caution">
    <text evidence="1">The sequence shown here is derived from an EMBL/GenBank/DDBJ whole genome shotgun (WGS) entry which is preliminary data.</text>
</comment>
<evidence type="ECO:0000313" key="1">
    <source>
        <dbReference type="EMBL" id="CAB9515987.1"/>
    </source>
</evidence>
<gene>
    <name evidence="1" type="ORF">SEMRO_753_G197280.1</name>
</gene>
<evidence type="ECO:0000313" key="2">
    <source>
        <dbReference type="Proteomes" id="UP001153069"/>
    </source>
</evidence>
<dbReference type="AlphaFoldDB" id="A0A9N8E7J5"/>
<dbReference type="Proteomes" id="UP001153069">
    <property type="component" value="Unassembled WGS sequence"/>
</dbReference>
<proteinExistence type="predicted"/>
<dbReference type="EMBL" id="CAICTM010000752">
    <property type="protein sequence ID" value="CAB9515987.1"/>
    <property type="molecule type" value="Genomic_DNA"/>
</dbReference>
<dbReference type="Gene3D" id="3.80.10.10">
    <property type="entry name" value="Ribonuclease Inhibitor"/>
    <property type="match status" value="1"/>
</dbReference>